<evidence type="ECO:0000313" key="1">
    <source>
        <dbReference type="EMBL" id="RVW58322.1"/>
    </source>
</evidence>
<organism evidence="1 2">
    <name type="scientific">Vitis vinifera</name>
    <name type="common">Grape</name>
    <dbReference type="NCBI Taxonomy" id="29760"/>
    <lineage>
        <taxon>Eukaryota</taxon>
        <taxon>Viridiplantae</taxon>
        <taxon>Streptophyta</taxon>
        <taxon>Embryophyta</taxon>
        <taxon>Tracheophyta</taxon>
        <taxon>Spermatophyta</taxon>
        <taxon>Magnoliopsida</taxon>
        <taxon>eudicotyledons</taxon>
        <taxon>Gunneridae</taxon>
        <taxon>Pentapetalae</taxon>
        <taxon>rosids</taxon>
        <taxon>Vitales</taxon>
        <taxon>Vitaceae</taxon>
        <taxon>Viteae</taxon>
        <taxon>Vitis</taxon>
    </lineage>
</organism>
<gene>
    <name evidence="1" type="ORF">CK203_105055</name>
</gene>
<name>A0A438FEB7_VITVI</name>
<evidence type="ECO:0000313" key="2">
    <source>
        <dbReference type="Proteomes" id="UP000288805"/>
    </source>
</evidence>
<sequence>MSARCIYYVEKPPKLFLQANVAQRRHKVFPVPTGSLFQRNEHWESHFSGLLQSVLPKPVSNQSPILLARGYNVRGSFSHVLVWKLKALKHDLKAWNKEVFRNAAIRKAGALNQIRLWDSMESKTVLCIEEVEARRLAVKEHNKWVILEEISWRQKLRELQLRKGDKNTGYVYKMVNAWRIRKYMARVTANGSLAIRGCKHKARVANVFHSSFA</sequence>
<proteinExistence type="predicted"/>
<accession>A0A438FEB7</accession>
<dbReference type="AlphaFoldDB" id="A0A438FEB7"/>
<dbReference type="Proteomes" id="UP000288805">
    <property type="component" value="Unassembled WGS sequence"/>
</dbReference>
<comment type="caution">
    <text evidence="1">The sequence shown here is derived from an EMBL/GenBank/DDBJ whole genome shotgun (WGS) entry which is preliminary data.</text>
</comment>
<protein>
    <submittedName>
        <fullName evidence="1">Uncharacterized protein</fullName>
    </submittedName>
</protein>
<reference evidence="1 2" key="1">
    <citation type="journal article" date="2018" name="PLoS Genet.">
        <title>Population sequencing reveals clonal diversity and ancestral inbreeding in the grapevine cultivar Chardonnay.</title>
        <authorList>
            <person name="Roach M.J."/>
            <person name="Johnson D.L."/>
            <person name="Bohlmann J."/>
            <person name="van Vuuren H.J."/>
            <person name="Jones S.J."/>
            <person name="Pretorius I.S."/>
            <person name="Schmidt S.A."/>
            <person name="Borneman A.R."/>
        </authorList>
    </citation>
    <scope>NUCLEOTIDE SEQUENCE [LARGE SCALE GENOMIC DNA]</scope>
    <source>
        <strain evidence="2">cv. Chardonnay</strain>
        <tissue evidence="1">Leaf</tissue>
    </source>
</reference>
<dbReference type="EMBL" id="QGNW01000960">
    <property type="protein sequence ID" value="RVW58322.1"/>
    <property type="molecule type" value="Genomic_DNA"/>
</dbReference>